<evidence type="ECO:0000313" key="4">
    <source>
        <dbReference type="EMBL" id="KIW15193.1"/>
    </source>
</evidence>
<dbReference type="PANTHER" id="PTHR46734">
    <property type="entry name" value="TELOMERIC REPEAT-BINDING FACTOR 1 TERF1"/>
    <property type="match status" value="1"/>
</dbReference>
<dbReference type="Gene3D" id="1.10.246.220">
    <property type="match status" value="1"/>
</dbReference>
<feature type="region of interest" description="Disordered" evidence="2">
    <location>
        <begin position="33"/>
        <end position="81"/>
    </location>
</feature>
<dbReference type="CDD" id="cd11660">
    <property type="entry name" value="SANT_TRF"/>
    <property type="match status" value="2"/>
</dbReference>
<keyword evidence="5" id="KW-1185">Reference proteome</keyword>
<reference evidence="4 5" key="1">
    <citation type="submission" date="2015-01" db="EMBL/GenBank/DDBJ databases">
        <title>The Genome Sequence of Exophiala spinifera CBS89968.</title>
        <authorList>
            <consortium name="The Broad Institute Genomics Platform"/>
            <person name="Cuomo C."/>
            <person name="de Hoog S."/>
            <person name="Gorbushina A."/>
            <person name="Stielow B."/>
            <person name="Teixiera M."/>
            <person name="Abouelleil A."/>
            <person name="Chapman S.B."/>
            <person name="Priest M."/>
            <person name="Young S.K."/>
            <person name="Wortman J."/>
            <person name="Nusbaum C."/>
            <person name="Birren B."/>
        </authorList>
    </citation>
    <scope>NUCLEOTIDE SEQUENCE [LARGE SCALE GENOMIC DNA]</scope>
    <source>
        <strain evidence="4 5">CBS 89968</strain>
    </source>
</reference>
<dbReference type="OrthoDB" id="608866at2759"/>
<dbReference type="VEuPathDB" id="FungiDB:PV08_05238"/>
<gene>
    <name evidence="4" type="ORF">PV08_05238</name>
</gene>
<feature type="region of interest" description="Disordered" evidence="2">
    <location>
        <begin position="331"/>
        <end position="387"/>
    </location>
</feature>
<feature type="compositionally biased region" description="Polar residues" evidence="2">
    <location>
        <begin position="246"/>
        <end position="257"/>
    </location>
</feature>
<dbReference type="EMBL" id="KN847495">
    <property type="protein sequence ID" value="KIW15193.1"/>
    <property type="molecule type" value="Genomic_DNA"/>
</dbReference>
<evidence type="ECO:0000256" key="1">
    <source>
        <dbReference type="ARBA" id="ARBA00023242"/>
    </source>
</evidence>
<feature type="domain" description="Myb-like" evidence="3">
    <location>
        <begin position="271"/>
        <end position="323"/>
    </location>
</feature>
<name>A0A0D2B8E0_9EURO</name>
<feature type="compositionally biased region" description="Polar residues" evidence="2">
    <location>
        <begin position="223"/>
        <end position="233"/>
    </location>
</feature>
<feature type="domain" description="Myb-like" evidence="3">
    <location>
        <begin position="380"/>
        <end position="434"/>
    </location>
</feature>
<dbReference type="AlphaFoldDB" id="A0A0D2B8E0"/>
<evidence type="ECO:0000259" key="3">
    <source>
        <dbReference type="PROSITE" id="PS50090"/>
    </source>
</evidence>
<dbReference type="HOGENOM" id="CLU_457811_0_0_1"/>
<evidence type="ECO:0000256" key="2">
    <source>
        <dbReference type="SAM" id="MobiDB-lite"/>
    </source>
</evidence>
<feature type="region of interest" description="Disordered" evidence="2">
    <location>
        <begin position="520"/>
        <end position="556"/>
    </location>
</feature>
<dbReference type="SMART" id="SM00717">
    <property type="entry name" value="SANT"/>
    <property type="match status" value="2"/>
</dbReference>
<accession>A0A0D2B8E0</accession>
<protein>
    <recommendedName>
        <fullName evidence="3">Myb-like domain-containing protein</fullName>
    </recommendedName>
</protein>
<dbReference type="PANTHER" id="PTHR46734:SF1">
    <property type="entry name" value="TELOMERIC REPEAT-BINDING FACTOR 1"/>
    <property type="match status" value="1"/>
</dbReference>
<dbReference type="Gene3D" id="1.10.10.60">
    <property type="entry name" value="Homeodomain-like"/>
    <property type="match status" value="1"/>
</dbReference>
<proteinExistence type="predicted"/>
<dbReference type="SUPFAM" id="SSF46689">
    <property type="entry name" value="Homeodomain-like"/>
    <property type="match status" value="2"/>
</dbReference>
<sequence length="578" mass="63580">MNGMTEPLPGLLDDPQFQITDLPALTDFHIAPLRNPAPARHGNVPSPLEPLADNLLHSTRNGKNQKPVDGSNEKKRAPKITPNDVLLAREAKKPHLAISELVDANNQIAPMQLPSFISLSVVEKSPIQAPSSLEPVSKRARLDDNDHISLDLVRRLPRPAQKDDRQSRPAPLLPAMVTGLHEPPPSAALLPSIDVDSRPTLSRSTTSKIHVKDILTEPDNVGATASTSRSVVRNQKEVEQTIEAGPSSQPSKPQTLNEAVAPPATSDDKKQVRRPRRRWSDNETMDLLAGVRKYGVGKWKQILVDPDFNFVGRSSVDLKDRYRVCAANNNIAKYGPSPRRSPSATDLSAASAPGGIARDSASPEHILPTSPPASLEQPQRQRRRRRVWTDYEDSNLLKGVARHGFQWTAIHDDRDLDLGHRKATDLRDRIRNRFPDGYKHAETAPLRSEVKKAAQRQEHPSAVATGMESTSAAAPKKTPEPRSKAAIILPVSTGGTSTWARTADGQPHRSISNTTLAMLLRDDSDGEVAEPRDKAEKERDRDREQPGVTLPSFTLGVDDMDWGNNTLPPLHEWDEIGI</sequence>
<feature type="region of interest" description="Disordered" evidence="2">
    <location>
        <begin position="220"/>
        <end position="279"/>
    </location>
</feature>
<organism evidence="4 5">
    <name type="scientific">Exophiala spinifera</name>
    <dbReference type="NCBI Taxonomy" id="91928"/>
    <lineage>
        <taxon>Eukaryota</taxon>
        <taxon>Fungi</taxon>
        <taxon>Dikarya</taxon>
        <taxon>Ascomycota</taxon>
        <taxon>Pezizomycotina</taxon>
        <taxon>Eurotiomycetes</taxon>
        <taxon>Chaetothyriomycetidae</taxon>
        <taxon>Chaetothyriales</taxon>
        <taxon>Herpotrichiellaceae</taxon>
        <taxon>Exophiala</taxon>
    </lineage>
</organism>
<feature type="region of interest" description="Disordered" evidence="2">
    <location>
        <begin position="437"/>
        <end position="483"/>
    </location>
</feature>
<dbReference type="InterPro" id="IPR001005">
    <property type="entry name" value="SANT/Myb"/>
</dbReference>
<feature type="compositionally biased region" description="Basic and acidic residues" evidence="2">
    <location>
        <begin position="529"/>
        <end position="545"/>
    </location>
</feature>
<keyword evidence="1" id="KW-0539">Nucleus</keyword>
<dbReference type="GeneID" id="27332321"/>
<dbReference type="STRING" id="91928.A0A0D2B8E0"/>
<feature type="region of interest" description="Disordered" evidence="2">
    <location>
        <begin position="175"/>
        <end position="206"/>
    </location>
</feature>
<dbReference type="Proteomes" id="UP000053328">
    <property type="component" value="Unassembled WGS sequence"/>
</dbReference>
<dbReference type="PROSITE" id="PS50090">
    <property type="entry name" value="MYB_LIKE"/>
    <property type="match status" value="2"/>
</dbReference>
<dbReference type="InterPro" id="IPR052450">
    <property type="entry name" value="TRBD-Containing_Protein"/>
</dbReference>
<feature type="compositionally biased region" description="Basic and acidic residues" evidence="2">
    <location>
        <begin position="437"/>
        <end position="459"/>
    </location>
</feature>
<dbReference type="InterPro" id="IPR009057">
    <property type="entry name" value="Homeodomain-like_sf"/>
</dbReference>
<dbReference type="RefSeq" id="XP_016235409.1">
    <property type="nucleotide sequence ID" value="XM_016379582.1"/>
</dbReference>
<dbReference type="Pfam" id="PF00249">
    <property type="entry name" value="Myb_DNA-binding"/>
    <property type="match status" value="1"/>
</dbReference>
<evidence type="ECO:0000313" key="5">
    <source>
        <dbReference type="Proteomes" id="UP000053328"/>
    </source>
</evidence>